<evidence type="ECO:0000313" key="7">
    <source>
        <dbReference type="Proteomes" id="UP000694700"/>
    </source>
</evidence>
<feature type="domain" description="AIG1-type G" evidence="4">
    <location>
        <begin position="199"/>
        <end position="353"/>
    </location>
</feature>
<dbReference type="Proteomes" id="UP000694427">
    <property type="component" value="Unplaced"/>
</dbReference>
<evidence type="ECO:0000256" key="3">
    <source>
        <dbReference type="ARBA" id="ARBA00023134"/>
    </source>
</evidence>
<evidence type="ECO:0000313" key="6">
    <source>
        <dbReference type="Proteomes" id="UP000694427"/>
    </source>
</evidence>
<dbReference type="AlphaFoldDB" id="A0A8C1XQ30"/>
<dbReference type="PANTHER" id="PTHR10903">
    <property type="entry name" value="GTPASE, IMAP FAMILY MEMBER-RELATED"/>
    <property type="match status" value="1"/>
</dbReference>
<protein>
    <recommendedName>
        <fullName evidence="4">AIG1-type G domain-containing protein</fullName>
    </recommendedName>
</protein>
<dbReference type="InterPro" id="IPR027417">
    <property type="entry name" value="P-loop_NTPase"/>
</dbReference>
<comment type="similarity">
    <text evidence="1">Belongs to the TRAFAC class TrmE-Era-EngA-EngB-Septin-like GTPase superfamily. AIG1/Toc34/Toc159-like paraseptin GTPase family. IAN subfamily.</text>
</comment>
<dbReference type="Ensembl" id="ENSCCRT00010088658.1">
    <property type="protein sequence ID" value="ENSCCRP00010079919.1"/>
    <property type="gene ID" value="ENSCCRG00010034926.1"/>
</dbReference>
<evidence type="ECO:0000256" key="1">
    <source>
        <dbReference type="ARBA" id="ARBA00008535"/>
    </source>
</evidence>
<organism evidence="5 7">
    <name type="scientific">Cyprinus carpio</name>
    <name type="common">Common carp</name>
    <dbReference type="NCBI Taxonomy" id="7962"/>
    <lineage>
        <taxon>Eukaryota</taxon>
        <taxon>Metazoa</taxon>
        <taxon>Chordata</taxon>
        <taxon>Craniata</taxon>
        <taxon>Vertebrata</taxon>
        <taxon>Euteleostomi</taxon>
        <taxon>Actinopterygii</taxon>
        <taxon>Neopterygii</taxon>
        <taxon>Teleostei</taxon>
        <taxon>Ostariophysi</taxon>
        <taxon>Cypriniformes</taxon>
        <taxon>Cyprinidae</taxon>
        <taxon>Cyprininae</taxon>
        <taxon>Cyprinus</taxon>
    </lineage>
</organism>
<evidence type="ECO:0000259" key="4">
    <source>
        <dbReference type="Pfam" id="PF04548"/>
    </source>
</evidence>
<evidence type="ECO:0000313" key="5">
    <source>
        <dbReference type="Ensembl" id="ENSCCRP00015083204.1"/>
    </source>
</evidence>
<accession>A0A8C1XQ30</accession>
<dbReference type="InterPro" id="IPR045058">
    <property type="entry name" value="GIMA/IAN/Toc"/>
</dbReference>
<name>A0A8C1XQ30_CYPCA</name>
<dbReference type="Gene3D" id="3.40.50.300">
    <property type="entry name" value="P-loop containing nucleotide triphosphate hydrolases"/>
    <property type="match status" value="2"/>
</dbReference>
<dbReference type="InterPro" id="IPR006703">
    <property type="entry name" value="G_AIG1"/>
</dbReference>
<sequence length="364" mass="42506">MNKTIINVPHLLQPHLPDHQITQTVRECVYLSDPGPHLIILVLKHDTCSREDQEHVEKVLNYFSDRVYEHTMVFTTQESDSIEPANDVNDIIKEIIKKCFNRHYQLKKSSSSTDLRERIEHFAQMNSRRYLVCDEFESSENSIEQQPRQRGHAESPLTIAVFGNSASIQFEPENILLGEDEPGFKTVEISRIFVLSEIGERQVSVINMTGLHEAELYLDCVDHLINRLLNENEIHAFIFVMRLGQLTDADKMGLEWLQRVFSDKVLQFGMILFTYERQEECDTILDGLKKNPDLEQLLEKFGGRYQTCNKMMNNQSEMRDLMKKIEHLFSENKQQCYTSDIYNTAMRQNIFQTNKDESGKKSVY</sequence>
<feature type="domain" description="AIG1-type G" evidence="4">
    <location>
        <begin position="5"/>
        <end position="114"/>
    </location>
</feature>
<keyword evidence="6" id="KW-1185">Reference proteome</keyword>
<proteinExistence type="inferred from homology"/>
<dbReference type="Ensembl" id="ENSCCRT00015085911.1">
    <property type="protein sequence ID" value="ENSCCRP00015083204.1"/>
    <property type="gene ID" value="ENSCCRG00015033581.1"/>
</dbReference>
<dbReference type="Pfam" id="PF04548">
    <property type="entry name" value="AIG1"/>
    <property type="match status" value="2"/>
</dbReference>
<keyword evidence="3" id="KW-0342">GTP-binding</keyword>
<reference evidence="5" key="1">
    <citation type="submission" date="2025-05" db="UniProtKB">
        <authorList>
            <consortium name="Ensembl"/>
        </authorList>
    </citation>
    <scope>IDENTIFICATION</scope>
</reference>
<dbReference type="GO" id="GO:0005525">
    <property type="term" value="F:GTP binding"/>
    <property type="evidence" value="ECO:0007669"/>
    <property type="project" value="UniProtKB-KW"/>
</dbReference>
<dbReference type="PANTHER" id="PTHR10903:SF188">
    <property type="entry name" value="GTPASE IMAP FAMILY MEMBER 2-LIKE-RELATED"/>
    <property type="match status" value="1"/>
</dbReference>
<keyword evidence="2" id="KW-0547">Nucleotide-binding</keyword>
<dbReference type="Proteomes" id="UP000694700">
    <property type="component" value="Unplaced"/>
</dbReference>
<evidence type="ECO:0000256" key="2">
    <source>
        <dbReference type="ARBA" id="ARBA00022741"/>
    </source>
</evidence>